<organism evidence="8 9">
    <name type="scientific">Desulfosporosinus hippei DSM 8344</name>
    <dbReference type="NCBI Taxonomy" id="1121419"/>
    <lineage>
        <taxon>Bacteria</taxon>
        <taxon>Bacillati</taxon>
        <taxon>Bacillota</taxon>
        <taxon>Clostridia</taxon>
        <taxon>Eubacteriales</taxon>
        <taxon>Desulfitobacteriaceae</taxon>
        <taxon>Desulfosporosinus</taxon>
    </lineage>
</organism>
<evidence type="ECO:0000256" key="3">
    <source>
        <dbReference type="ARBA" id="ARBA00022729"/>
    </source>
</evidence>
<proteinExistence type="inferred from homology"/>
<dbReference type="Gene3D" id="3.40.190.10">
    <property type="entry name" value="Periplasmic binding protein-like II"/>
    <property type="match status" value="2"/>
</dbReference>
<evidence type="ECO:0000256" key="2">
    <source>
        <dbReference type="ARBA" id="ARBA00010333"/>
    </source>
</evidence>
<accession>A0A1G7WJY9</accession>
<evidence type="ECO:0000259" key="7">
    <source>
        <dbReference type="SMART" id="SM00079"/>
    </source>
</evidence>
<dbReference type="Pfam" id="PF00497">
    <property type="entry name" value="SBP_bac_3"/>
    <property type="match status" value="1"/>
</dbReference>
<evidence type="ECO:0000313" key="8">
    <source>
        <dbReference type="EMBL" id="SDG72159.1"/>
    </source>
</evidence>
<feature type="domain" description="Ionotropic glutamate receptor C-terminal" evidence="7">
    <location>
        <begin position="43"/>
        <end position="259"/>
    </location>
</feature>
<evidence type="ECO:0000313" key="9">
    <source>
        <dbReference type="Proteomes" id="UP000198656"/>
    </source>
</evidence>
<name>A0A1G7WJY9_9FIRM</name>
<keyword evidence="9" id="KW-1185">Reference proteome</keyword>
<dbReference type="SUPFAM" id="SSF53850">
    <property type="entry name" value="Periplasmic binding protein-like II"/>
    <property type="match status" value="1"/>
</dbReference>
<evidence type="ECO:0000256" key="4">
    <source>
        <dbReference type="RuleBase" id="RU003744"/>
    </source>
</evidence>
<evidence type="ECO:0000259" key="6">
    <source>
        <dbReference type="SMART" id="SM00062"/>
    </source>
</evidence>
<dbReference type="SMART" id="SM00079">
    <property type="entry name" value="PBPe"/>
    <property type="match status" value="1"/>
</dbReference>
<dbReference type="AlphaFoldDB" id="A0A1G7WJY9"/>
<dbReference type="PANTHER" id="PTHR35936:SF34">
    <property type="entry name" value="ABC TRANSPORTER EXTRACELLULAR-BINDING PROTEIN YCKB-RELATED"/>
    <property type="match status" value="1"/>
</dbReference>
<dbReference type="InterPro" id="IPR018313">
    <property type="entry name" value="SBP_3_CS"/>
</dbReference>
<dbReference type="PROSITE" id="PS01039">
    <property type="entry name" value="SBP_BACTERIAL_3"/>
    <property type="match status" value="1"/>
</dbReference>
<dbReference type="SMART" id="SM00062">
    <property type="entry name" value="PBPb"/>
    <property type="match status" value="1"/>
</dbReference>
<dbReference type="RefSeq" id="WP_092331441.1">
    <property type="nucleotide sequence ID" value="NZ_FNCP01000005.1"/>
</dbReference>
<dbReference type="GO" id="GO:0015276">
    <property type="term" value="F:ligand-gated monoatomic ion channel activity"/>
    <property type="evidence" value="ECO:0007669"/>
    <property type="project" value="InterPro"/>
</dbReference>
<dbReference type="Proteomes" id="UP000198656">
    <property type="component" value="Unassembled WGS sequence"/>
</dbReference>
<evidence type="ECO:0000256" key="1">
    <source>
        <dbReference type="ARBA" id="ARBA00004196"/>
    </source>
</evidence>
<keyword evidence="3 5" id="KW-0732">Signal</keyword>
<feature type="signal peptide" evidence="5">
    <location>
        <begin position="1"/>
        <end position="22"/>
    </location>
</feature>
<comment type="subcellular location">
    <subcellularLocation>
        <location evidence="1">Cell envelope</location>
    </subcellularLocation>
</comment>
<feature type="domain" description="Solute-binding protein family 3/N-terminal" evidence="6">
    <location>
        <begin position="43"/>
        <end position="260"/>
    </location>
</feature>
<reference evidence="9" key="1">
    <citation type="submission" date="2016-10" db="EMBL/GenBank/DDBJ databases">
        <authorList>
            <person name="Varghese N."/>
            <person name="Submissions S."/>
        </authorList>
    </citation>
    <scope>NUCLEOTIDE SEQUENCE [LARGE SCALE GENOMIC DNA]</scope>
    <source>
        <strain evidence="9">DSM 8344</strain>
    </source>
</reference>
<dbReference type="GO" id="GO:0016020">
    <property type="term" value="C:membrane"/>
    <property type="evidence" value="ECO:0007669"/>
    <property type="project" value="InterPro"/>
</dbReference>
<dbReference type="STRING" id="1121419.SAMN05443529_105180"/>
<comment type="similarity">
    <text evidence="2 4">Belongs to the bacterial solute-binding protein 3 family.</text>
</comment>
<dbReference type="InterPro" id="IPR001320">
    <property type="entry name" value="Iontro_rcpt_C"/>
</dbReference>
<feature type="chain" id="PRO_5011603210" evidence="5">
    <location>
        <begin position="23"/>
        <end position="262"/>
    </location>
</feature>
<dbReference type="PROSITE" id="PS51257">
    <property type="entry name" value="PROKAR_LIPOPROTEIN"/>
    <property type="match status" value="1"/>
</dbReference>
<dbReference type="CDD" id="cd13713">
    <property type="entry name" value="PBP2_Cystine_like_1"/>
    <property type="match status" value="1"/>
</dbReference>
<dbReference type="EMBL" id="FNCP01000005">
    <property type="protein sequence ID" value="SDG72159.1"/>
    <property type="molecule type" value="Genomic_DNA"/>
</dbReference>
<protein>
    <submittedName>
        <fullName evidence="8">Polar amino acid transport system substrate-binding protein</fullName>
    </submittedName>
</protein>
<gene>
    <name evidence="8" type="ORF">SAMN05443529_105180</name>
</gene>
<sequence>MKKIRALVLFTIAILVITGCNASKSNSDTTPTATLDRIKANGKITFAMSGQYPPFNFFNEQNKLTGFDVEIGQEIAKRINVNSDPIATEWDGIIAGLTTSKFDMILGSMAITDERLEKVNFSTPYYRSGAQIIVPSDSNISGSADLKGKKVGVVLGTTFETKARELGATVNTYKGDPDAFNDMLNGRVDAVITDKIVGLNAIKKNSYPYKLVGDLLYVEKMGIAIRKDSPKLLEAVNNALKEMMDDGTYKQISEKYFNQDIR</sequence>
<dbReference type="PANTHER" id="PTHR35936">
    <property type="entry name" value="MEMBRANE-BOUND LYTIC MUREIN TRANSGLYCOSYLASE F"/>
    <property type="match status" value="1"/>
</dbReference>
<dbReference type="InterPro" id="IPR001638">
    <property type="entry name" value="Solute-binding_3/MltF_N"/>
</dbReference>
<dbReference type="GO" id="GO:0030313">
    <property type="term" value="C:cell envelope"/>
    <property type="evidence" value="ECO:0007669"/>
    <property type="project" value="UniProtKB-SubCell"/>
</dbReference>
<evidence type="ECO:0000256" key="5">
    <source>
        <dbReference type="SAM" id="SignalP"/>
    </source>
</evidence>
<dbReference type="OrthoDB" id="9774451at2"/>